<dbReference type="GO" id="GO:0046872">
    <property type="term" value="F:metal ion binding"/>
    <property type="evidence" value="ECO:0007669"/>
    <property type="project" value="InterPro"/>
</dbReference>
<feature type="domain" description="ATP-grasp" evidence="15">
    <location>
        <begin position="133"/>
        <end position="326"/>
    </location>
</feature>
<keyword evidence="8 14" id="KW-0547">Nucleotide-binding</keyword>
<dbReference type="NCBIfam" id="TIGR01205">
    <property type="entry name" value="D_ala_D_alaTIGR"/>
    <property type="match status" value="1"/>
</dbReference>
<dbReference type="GO" id="GO:0005737">
    <property type="term" value="C:cytoplasm"/>
    <property type="evidence" value="ECO:0007669"/>
    <property type="project" value="UniProtKB-SubCell"/>
</dbReference>
<dbReference type="AlphaFoldDB" id="A0A2I1N9D2"/>
<dbReference type="PROSITE" id="PS00843">
    <property type="entry name" value="DALA_DALA_LIGASE_1"/>
    <property type="match status" value="1"/>
</dbReference>
<comment type="subcellular location">
    <subcellularLocation>
        <location evidence="3">Cytoplasm</location>
    </subcellularLocation>
</comment>
<dbReference type="GO" id="GO:0009252">
    <property type="term" value="P:peptidoglycan biosynthetic process"/>
    <property type="evidence" value="ECO:0007669"/>
    <property type="project" value="UniProtKB-KW"/>
</dbReference>
<dbReference type="GO" id="GO:0008360">
    <property type="term" value="P:regulation of cell shape"/>
    <property type="evidence" value="ECO:0007669"/>
    <property type="project" value="UniProtKB-KW"/>
</dbReference>
<dbReference type="InterPro" id="IPR011127">
    <property type="entry name" value="Dala_Dala_lig_N"/>
</dbReference>
<keyword evidence="7 16" id="KW-0436">Ligase</keyword>
<keyword evidence="6" id="KW-0963">Cytoplasm</keyword>
<proteinExistence type="inferred from homology"/>
<evidence type="ECO:0000256" key="3">
    <source>
        <dbReference type="ARBA" id="ARBA00004496"/>
    </source>
</evidence>
<reference evidence="16 17" key="1">
    <citation type="submission" date="2017-12" db="EMBL/GenBank/DDBJ databases">
        <title>Phylogenetic diversity of female urinary microbiome.</title>
        <authorList>
            <person name="Thomas-White K."/>
            <person name="Wolfe A.J."/>
        </authorList>
    </citation>
    <scope>NUCLEOTIDE SEQUENCE [LARGE SCALE GENOMIC DNA]</scope>
    <source>
        <strain evidence="16 17">UMB0112</strain>
    </source>
</reference>
<evidence type="ECO:0000256" key="4">
    <source>
        <dbReference type="ARBA" id="ARBA00010871"/>
    </source>
</evidence>
<comment type="catalytic activity">
    <reaction evidence="13">
        <text>2 D-alanine + ATP = D-alanyl-D-alanine + ADP + phosphate + H(+)</text>
        <dbReference type="Rhea" id="RHEA:11224"/>
        <dbReference type="ChEBI" id="CHEBI:15378"/>
        <dbReference type="ChEBI" id="CHEBI:30616"/>
        <dbReference type="ChEBI" id="CHEBI:43474"/>
        <dbReference type="ChEBI" id="CHEBI:57416"/>
        <dbReference type="ChEBI" id="CHEBI:57822"/>
        <dbReference type="ChEBI" id="CHEBI:456216"/>
        <dbReference type="EC" id="6.3.2.4"/>
    </reaction>
</comment>
<dbReference type="SUPFAM" id="SSF56059">
    <property type="entry name" value="Glutathione synthetase ATP-binding domain-like"/>
    <property type="match status" value="1"/>
</dbReference>
<dbReference type="PANTHER" id="PTHR23132:SF23">
    <property type="entry name" value="D-ALANINE--D-ALANINE LIGASE B"/>
    <property type="match status" value="1"/>
</dbReference>
<evidence type="ECO:0000256" key="7">
    <source>
        <dbReference type="ARBA" id="ARBA00022598"/>
    </source>
</evidence>
<evidence type="ECO:0000256" key="14">
    <source>
        <dbReference type="PROSITE-ProRule" id="PRU00409"/>
    </source>
</evidence>
<evidence type="ECO:0000256" key="5">
    <source>
        <dbReference type="ARBA" id="ARBA00012216"/>
    </source>
</evidence>
<keyword evidence="11" id="KW-0573">Peptidoglycan synthesis</keyword>
<sequence>MNLGLVFGGQSYEHEISIVSAITLKDVLKKDIKFIFCDKDRDFYLIDSKNMKATYFSSFEYKKSKKLILKNGGFFSEGAFSSKKIDVQVYVNLIHGCDGEDGKLASLFEFFDVKFIGTRLKPAILSYDKVLTKFLANITGVKTLNYQILKRNEEITIKPPFILKPATLGSSIGISIVKDESEITYALDKSFEFDDTLLVEPFFEGVRECNLAGYKADSKMEFSMIEEPNKDEFLDFDQKYLRFSDSKTIKEANLDEKLKEKLRKAFSKIYSYGFDGSLIRCDFFIIDDEIYLNEINTNPGSLAHYLFDNFEDRLYDLARSLPNYKKIDINYNYVKSISVYK</sequence>
<dbReference type="Proteomes" id="UP000234639">
    <property type="component" value="Unassembled WGS sequence"/>
</dbReference>
<dbReference type="InterPro" id="IPR011761">
    <property type="entry name" value="ATP-grasp"/>
</dbReference>
<gene>
    <name evidence="16" type="ORF">CYJ41_05915</name>
</gene>
<dbReference type="PANTHER" id="PTHR23132">
    <property type="entry name" value="D-ALANINE--D-ALANINE LIGASE"/>
    <property type="match status" value="1"/>
</dbReference>
<evidence type="ECO:0000256" key="6">
    <source>
        <dbReference type="ARBA" id="ARBA00022490"/>
    </source>
</evidence>
<keyword evidence="12" id="KW-0961">Cell wall biogenesis/degradation</keyword>
<evidence type="ECO:0000256" key="1">
    <source>
        <dbReference type="ARBA" id="ARBA00001936"/>
    </source>
</evidence>
<evidence type="ECO:0000259" key="15">
    <source>
        <dbReference type="PROSITE" id="PS50975"/>
    </source>
</evidence>
<dbReference type="Gene3D" id="3.40.50.20">
    <property type="match status" value="1"/>
</dbReference>
<dbReference type="GO" id="GO:0005524">
    <property type="term" value="F:ATP binding"/>
    <property type="evidence" value="ECO:0007669"/>
    <property type="project" value="UniProtKB-UniRule"/>
</dbReference>
<evidence type="ECO:0000313" key="16">
    <source>
        <dbReference type="EMBL" id="PKZ28965.1"/>
    </source>
</evidence>
<dbReference type="Pfam" id="PF01820">
    <property type="entry name" value="Dala_Dala_lig_N"/>
    <property type="match status" value="1"/>
</dbReference>
<evidence type="ECO:0000313" key="17">
    <source>
        <dbReference type="Proteomes" id="UP000234639"/>
    </source>
</evidence>
<evidence type="ECO:0000256" key="11">
    <source>
        <dbReference type="ARBA" id="ARBA00022984"/>
    </source>
</evidence>
<dbReference type="GO" id="GO:0008716">
    <property type="term" value="F:D-alanine-D-alanine ligase activity"/>
    <property type="evidence" value="ECO:0007669"/>
    <property type="project" value="UniProtKB-EC"/>
</dbReference>
<dbReference type="SUPFAM" id="SSF52440">
    <property type="entry name" value="PreATP-grasp domain"/>
    <property type="match status" value="1"/>
</dbReference>
<dbReference type="InterPro" id="IPR013815">
    <property type="entry name" value="ATP_grasp_subdomain_1"/>
</dbReference>
<keyword evidence="10" id="KW-0133">Cell shape</keyword>
<name>A0A2I1N9D2_9BACT</name>
<dbReference type="InterPro" id="IPR000291">
    <property type="entry name" value="D-Ala_lig_Van_CS"/>
</dbReference>
<comment type="cofactor">
    <cofactor evidence="1">
        <name>Mn(2+)</name>
        <dbReference type="ChEBI" id="CHEBI:29035"/>
    </cofactor>
</comment>
<dbReference type="RefSeq" id="WP_101637371.1">
    <property type="nucleotide sequence ID" value="NZ_CACRSK010000001.1"/>
</dbReference>
<dbReference type="NCBIfam" id="NF002527">
    <property type="entry name" value="PRK01966.1-3"/>
    <property type="match status" value="1"/>
</dbReference>
<dbReference type="InterPro" id="IPR005905">
    <property type="entry name" value="D_ala_D_ala"/>
</dbReference>
<accession>A0A2I1N9D2</accession>
<dbReference type="Gene3D" id="3.30.470.20">
    <property type="entry name" value="ATP-grasp fold, B domain"/>
    <property type="match status" value="1"/>
</dbReference>
<evidence type="ECO:0000256" key="12">
    <source>
        <dbReference type="ARBA" id="ARBA00023316"/>
    </source>
</evidence>
<evidence type="ECO:0000256" key="10">
    <source>
        <dbReference type="ARBA" id="ARBA00022960"/>
    </source>
</evidence>
<dbReference type="EC" id="6.3.2.4" evidence="5"/>
<comment type="caution">
    <text evidence="16">The sequence shown here is derived from an EMBL/GenBank/DDBJ whole genome shotgun (WGS) entry which is preliminary data.</text>
</comment>
<evidence type="ECO:0000256" key="2">
    <source>
        <dbReference type="ARBA" id="ARBA00001946"/>
    </source>
</evidence>
<dbReference type="EMBL" id="PKHU01000005">
    <property type="protein sequence ID" value="PKZ28965.1"/>
    <property type="molecule type" value="Genomic_DNA"/>
</dbReference>
<comment type="similarity">
    <text evidence="4">Belongs to the D-alanine--D-alanine ligase family.</text>
</comment>
<dbReference type="GO" id="GO:0071555">
    <property type="term" value="P:cell wall organization"/>
    <property type="evidence" value="ECO:0007669"/>
    <property type="project" value="UniProtKB-KW"/>
</dbReference>
<dbReference type="PROSITE" id="PS50975">
    <property type="entry name" value="ATP_GRASP"/>
    <property type="match status" value="1"/>
</dbReference>
<evidence type="ECO:0000256" key="13">
    <source>
        <dbReference type="ARBA" id="ARBA00047614"/>
    </source>
</evidence>
<protein>
    <recommendedName>
        <fullName evidence="5">D-alanine--D-alanine ligase</fullName>
        <ecNumber evidence="5">6.3.2.4</ecNumber>
    </recommendedName>
</protein>
<keyword evidence="9 14" id="KW-0067">ATP-binding</keyword>
<organism evidence="16 17">
    <name type="scientific">Campylobacter ureolyticus</name>
    <dbReference type="NCBI Taxonomy" id="827"/>
    <lineage>
        <taxon>Bacteria</taxon>
        <taxon>Pseudomonadati</taxon>
        <taxon>Campylobacterota</taxon>
        <taxon>Epsilonproteobacteria</taxon>
        <taxon>Campylobacterales</taxon>
        <taxon>Campylobacteraceae</taxon>
        <taxon>Campylobacter</taxon>
    </lineage>
</organism>
<evidence type="ECO:0000256" key="9">
    <source>
        <dbReference type="ARBA" id="ARBA00022840"/>
    </source>
</evidence>
<dbReference type="InterPro" id="IPR011095">
    <property type="entry name" value="Dala_Dala_lig_C"/>
</dbReference>
<dbReference type="Gene3D" id="3.30.1490.20">
    <property type="entry name" value="ATP-grasp fold, A domain"/>
    <property type="match status" value="1"/>
</dbReference>
<dbReference type="Pfam" id="PF07478">
    <property type="entry name" value="Dala_Dala_lig_C"/>
    <property type="match status" value="1"/>
</dbReference>
<evidence type="ECO:0000256" key="8">
    <source>
        <dbReference type="ARBA" id="ARBA00022741"/>
    </source>
</evidence>
<comment type="cofactor">
    <cofactor evidence="2">
        <name>Mg(2+)</name>
        <dbReference type="ChEBI" id="CHEBI:18420"/>
    </cofactor>
</comment>
<dbReference type="InterPro" id="IPR016185">
    <property type="entry name" value="PreATP-grasp_dom_sf"/>
</dbReference>